<proteinExistence type="predicted"/>
<evidence type="ECO:0000313" key="2">
    <source>
        <dbReference type="EMBL" id="KAF5684388.1"/>
    </source>
</evidence>
<dbReference type="Proteomes" id="UP000562682">
    <property type="component" value="Unassembled WGS sequence"/>
</dbReference>
<name>A0A8H5UBG1_9HYPO</name>
<keyword evidence="3" id="KW-1185">Reference proteome</keyword>
<gene>
    <name evidence="2" type="ORF">FDENT_6737</name>
</gene>
<accession>A0A8H5UBG1</accession>
<dbReference type="AlphaFoldDB" id="A0A8H5UBG1"/>
<feature type="region of interest" description="Disordered" evidence="1">
    <location>
        <begin position="1"/>
        <end position="23"/>
    </location>
</feature>
<comment type="caution">
    <text evidence="2">The sequence shown here is derived from an EMBL/GenBank/DDBJ whole genome shotgun (WGS) entry which is preliminary data.</text>
</comment>
<organism evidence="2 3">
    <name type="scientific">Fusarium denticulatum</name>
    <dbReference type="NCBI Taxonomy" id="48507"/>
    <lineage>
        <taxon>Eukaryota</taxon>
        <taxon>Fungi</taxon>
        <taxon>Dikarya</taxon>
        <taxon>Ascomycota</taxon>
        <taxon>Pezizomycotina</taxon>
        <taxon>Sordariomycetes</taxon>
        <taxon>Hypocreomycetidae</taxon>
        <taxon>Hypocreales</taxon>
        <taxon>Nectriaceae</taxon>
        <taxon>Fusarium</taxon>
        <taxon>Fusarium fujikuroi species complex</taxon>
    </lineage>
</organism>
<reference evidence="2 3" key="1">
    <citation type="submission" date="2020-05" db="EMBL/GenBank/DDBJ databases">
        <title>Identification and distribution of gene clusters putatively required for synthesis of sphingolipid metabolism inhibitors in phylogenetically diverse species of the filamentous fungus Fusarium.</title>
        <authorList>
            <person name="Kim H.-S."/>
            <person name="Busman M."/>
            <person name="Brown D.W."/>
            <person name="Divon H."/>
            <person name="Uhlig S."/>
            <person name="Proctor R.H."/>
        </authorList>
    </citation>
    <scope>NUCLEOTIDE SEQUENCE [LARGE SCALE GENOMIC DNA]</scope>
    <source>
        <strain evidence="2 3">NRRL 25311</strain>
    </source>
</reference>
<dbReference type="EMBL" id="JAAOAK010000181">
    <property type="protein sequence ID" value="KAF5684388.1"/>
    <property type="molecule type" value="Genomic_DNA"/>
</dbReference>
<protein>
    <submittedName>
        <fullName evidence="2">Uncharacterized protein</fullName>
    </submittedName>
</protein>
<sequence length="166" mass="18411">MESPPAQQQQHPPSPPPEGEFNKDTVVHHLRGLANQVNLYEAQNQDRAILTQILEQMQALNQRVDEMATGINKRLDKLESFATNTNARAKNARAYEQGVDYTPLVQADGNEIPHFPRTFKAVNSLTDQRVSTLLEALGVDIGVGWDLWKKRSAFLGAIGVLQSPVA</sequence>
<evidence type="ECO:0000313" key="3">
    <source>
        <dbReference type="Proteomes" id="UP000562682"/>
    </source>
</evidence>
<evidence type="ECO:0000256" key="1">
    <source>
        <dbReference type="SAM" id="MobiDB-lite"/>
    </source>
</evidence>
<feature type="compositionally biased region" description="Low complexity" evidence="1">
    <location>
        <begin position="1"/>
        <end position="11"/>
    </location>
</feature>